<proteinExistence type="inferred from homology"/>
<dbReference type="RefSeq" id="WP_162361032.1">
    <property type="nucleotide sequence ID" value="NZ_CP047591.1"/>
</dbReference>
<name>A0A6P1MBF6_9FIRM</name>
<evidence type="ECO:0000259" key="6">
    <source>
        <dbReference type="Pfam" id="PF01368"/>
    </source>
</evidence>
<comment type="similarity">
    <text evidence="1">Belongs to the RecJ family.</text>
</comment>
<evidence type="ECO:0000256" key="5">
    <source>
        <dbReference type="ARBA" id="ARBA00022839"/>
    </source>
</evidence>
<dbReference type="GO" id="GO:0006310">
    <property type="term" value="P:DNA recombination"/>
    <property type="evidence" value="ECO:0007669"/>
    <property type="project" value="InterPro"/>
</dbReference>
<dbReference type="PANTHER" id="PTHR30255:SF2">
    <property type="entry name" value="SINGLE-STRANDED-DNA-SPECIFIC EXONUCLEASE RECJ"/>
    <property type="match status" value="1"/>
</dbReference>
<keyword evidence="4" id="KW-0378">Hydrolase</keyword>
<dbReference type="InterPro" id="IPR001667">
    <property type="entry name" value="DDH_dom"/>
</dbReference>
<dbReference type="InterPro" id="IPR051673">
    <property type="entry name" value="SSDNA_exonuclease_RecJ"/>
</dbReference>
<dbReference type="AlphaFoldDB" id="A0A6P1MBF6"/>
<dbReference type="GO" id="GO:0008409">
    <property type="term" value="F:5'-3' exonuclease activity"/>
    <property type="evidence" value="ECO:0007669"/>
    <property type="project" value="InterPro"/>
</dbReference>
<feature type="domain" description="DDH" evidence="6">
    <location>
        <begin position="59"/>
        <end position="208"/>
    </location>
</feature>
<accession>A0A6P1MBF6</accession>
<dbReference type="InterPro" id="IPR038763">
    <property type="entry name" value="DHH_sf"/>
</dbReference>
<keyword evidence="5 9" id="KW-0269">Exonuclease</keyword>
<evidence type="ECO:0000256" key="4">
    <source>
        <dbReference type="ARBA" id="ARBA00022801"/>
    </source>
</evidence>
<evidence type="ECO:0000256" key="2">
    <source>
        <dbReference type="ARBA" id="ARBA00019841"/>
    </source>
</evidence>
<dbReference type="GO" id="GO:0006281">
    <property type="term" value="P:DNA repair"/>
    <property type="evidence" value="ECO:0007669"/>
    <property type="project" value="InterPro"/>
</dbReference>
<dbReference type="KEGG" id="amic:Ami3637_01570"/>
<organism evidence="9 10">
    <name type="scientific">Aminipila terrae</name>
    <dbReference type="NCBI Taxonomy" id="2697030"/>
    <lineage>
        <taxon>Bacteria</taxon>
        <taxon>Bacillati</taxon>
        <taxon>Bacillota</taxon>
        <taxon>Clostridia</taxon>
        <taxon>Peptostreptococcales</taxon>
        <taxon>Anaerovoracaceae</taxon>
        <taxon>Aminipila</taxon>
    </lineage>
</organism>
<dbReference type="SUPFAM" id="SSF64182">
    <property type="entry name" value="DHH phosphoesterases"/>
    <property type="match status" value="1"/>
</dbReference>
<evidence type="ECO:0000259" key="7">
    <source>
        <dbReference type="Pfam" id="PF02272"/>
    </source>
</evidence>
<feature type="domain" description="RecJ OB" evidence="8">
    <location>
        <begin position="436"/>
        <end position="544"/>
    </location>
</feature>
<dbReference type="EMBL" id="CP047591">
    <property type="protein sequence ID" value="QHI71257.1"/>
    <property type="molecule type" value="Genomic_DNA"/>
</dbReference>
<evidence type="ECO:0000313" key="10">
    <source>
        <dbReference type="Proteomes" id="UP000463883"/>
    </source>
</evidence>
<dbReference type="GO" id="GO:0003676">
    <property type="term" value="F:nucleic acid binding"/>
    <property type="evidence" value="ECO:0007669"/>
    <property type="project" value="InterPro"/>
</dbReference>
<dbReference type="Gene3D" id="3.90.1640.30">
    <property type="match status" value="1"/>
</dbReference>
<dbReference type="Pfam" id="PF02272">
    <property type="entry name" value="DHHA1"/>
    <property type="match status" value="1"/>
</dbReference>
<dbReference type="PANTHER" id="PTHR30255">
    <property type="entry name" value="SINGLE-STRANDED-DNA-SPECIFIC EXONUCLEASE RECJ"/>
    <property type="match status" value="1"/>
</dbReference>
<evidence type="ECO:0000259" key="8">
    <source>
        <dbReference type="Pfam" id="PF17768"/>
    </source>
</evidence>
<dbReference type="InterPro" id="IPR004610">
    <property type="entry name" value="RecJ"/>
</dbReference>
<feature type="domain" description="DHHA1" evidence="7">
    <location>
        <begin position="333"/>
        <end position="420"/>
    </location>
</feature>
<dbReference type="Pfam" id="PF01368">
    <property type="entry name" value="DHH"/>
    <property type="match status" value="1"/>
</dbReference>
<dbReference type="InterPro" id="IPR041122">
    <property type="entry name" value="RecJ_OB"/>
</dbReference>
<evidence type="ECO:0000256" key="1">
    <source>
        <dbReference type="ARBA" id="ARBA00005915"/>
    </source>
</evidence>
<keyword evidence="3" id="KW-0540">Nuclease</keyword>
<evidence type="ECO:0000256" key="3">
    <source>
        <dbReference type="ARBA" id="ARBA00022722"/>
    </source>
</evidence>
<keyword evidence="10" id="KW-1185">Reference proteome</keyword>
<dbReference type="Proteomes" id="UP000463883">
    <property type="component" value="Chromosome"/>
</dbReference>
<dbReference type="InterPro" id="IPR003156">
    <property type="entry name" value="DHHA1_dom"/>
</dbReference>
<gene>
    <name evidence="9" type="primary">recJ</name>
    <name evidence="9" type="ORF">Ami3637_01570</name>
</gene>
<dbReference type="NCBIfam" id="TIGR00644">
    <property type="entry name" value="recJ"/>
    <property type="match status" value="1"/>
</dbReference>
<protein>
    <recommendedName>
        <fullName evidence="2">Single-stranded-DNA-specific exonuclease RecJ</fullName>
    </recommendedName>
</protein>
<dbReference type="Pfam" id="PF17768">
    <property type="entry name" value="RecJ_OB"/>
    <property type="match status" value="1"/>
</dbReference>
<sequence length="546" mass="61248">MNKINPIIIELLNKRGISEENEILEFLSDKPQKTYDPFLLHDLEAGVDLILSAIKEKKRICIYGDYDADGITSVSILWQFLSNFNADLIYYIPSRFNEGYGLNKEAITKIKEMGTGLIITVDCGSTSYEEVEFAKESGMDIMVTDHHSITDNVADCILINPKHPECKYPFKYLAGCGVAFKLAQGIQRKAQLSKRTVNELLDLVAIGTIGDIVPLINENRTLVKYGMNIIKEGHRKGLGQLIKDISLHAEKIKSDHIAFGIVPHLNAAGRMLDAKIGVELMKSKDQAVMQTIAEELINNNRQRKKVQEDTFIKCEEIILKDHGDDLFFIINCPDAHEGISGIVAGKLKDKYHKPTMILTPTGDGYLKGTGRSIKNINLYNILKEQEKLFERFGGHAGACGLLMKVENLQGFRDGISESMKKILETNPDIFQEDMEIDLALNGNDLTFELIYELERLAPFGNLNEKPYVALTNIIIKNLHYMGSEDKHARFSAYCNDGAIVQSVIFNKAAELKEKLTSEKTVTLLGSPDISEWNGTKKIQFLVNDIQ</sequence>
<dbReference type="Gene3D" id="3.10.310.30">
    <property type="match status" value="1"/>
</dbReference>
<reference evidence="9 10" key="1">
    <citation type="submission" date="2020-01" db="EMBL/GenBank/DDBJ databases">
        <title>Genomic analysis of Aminipila sp. CBA3637.</title>
        <authorList>
            <person name="Kim Y.B."/>
            <person name="Roh S.W."/>
        </authorList>
    </citation>
    <scope>NUCLEOTIDE SEQUENCE [LARGE SCALE GENOMIC DNA]</scope>
    <source>
        <strain evidence="9 10">CBA3637</strain>
    </source>
</reference>
<evidence type="ECO:0000313" key="9">
    <source>
        <dbReference type="EMBL" id="QHI71257.1"/>
    </source>
</evidence>